<keyword evidence="6" id="KW-1185">Reference proteome</keyword>
<name>A0AAV5AXU4_9FLAO</name>
<dbReference type="EMBL" id="BQKA01000026">
    <property type="protein sequence ID" value="GJM50423.1"/>
    <property type="molecule type" value="Genomic_DNA"/>
</dbReference>
<evidence type="ECO:0000313" key="6">
    <source>
        <dbReference type="Proteomes" id="UP001208692"/>
    </source>
</evidence>
<proteinExistence type="predicted"/>
<dbReference type="Gene3D" id="3.30.10.20">
    <property type="match status" value="2"/>
</dbReference>
<evidence type="ECO:0000313" key="4">
    <source>
        <dbReference type="EMBL" id="GJM51811.1"/>
    </source>
</evidence>
<dbReference type="Pfam" id="PF03793">
    <property type="entry name" value="PASTA"/>
    <property type="match status" value="1"/>
</dbReference>
<evidence type="ECO:0000256" key="1">
    <source>
        <dbReference type="SAM" id="Phobius"/>
    </source>
</evidence>
<evidence type="ECO:0000259" key="2">
    <source>
        <dbReference type="PROSITE" id="PS51178"/>
    </source>
</evidence>
<dbReference type="EMBL" id="BQKB01000006">
    <property type="protein sequence ID" value="GJM51811.1"/>
    <property type="molecule type" value="Genomic_DNA"/>
</dbReference>
<feature type="domain" description="PASTA" evidence="2">
    <location>
        <begin position="40"/>
        <end position="108"/>
    </location>
</feature>
<dbReference type="PROSITE" id="PS51178">
    <property type="entry name" value="PASTA"/>
    <property type="match status" value="1"/>
</dbReference>
<organism evidence="3 5">
    <name type="scientific">Capnocytophaga catalasegens</name>
    <dbReference type="NCBI Taxonomy" id="1004260"/>
    <lineage>
        <taxon>Bacteria</taxon>
        <taxon>Pseudomonadati</taxon>
        <taxon>Bacteroidota</taxon>
        <taxon>Flavobacteriia</taxon>
        <taxon>Flavobacteriales</taxon>
        <taxon>Flavobacteriaceae</taxon>
        <taxon>Capnocytophaga</taxon>
    </lineage>
</organism>
<dbReference type="Proteomes" id="UP001208692">
    <property type="component" value="Unassembled WGS sequence"/>
</dbReference>
<dbReference type="RefSeq" id="WP_264847041.1">
    <property type="nucleotide sequence ID" value="NZ_BPMA01000038.1"/>
</dbReference>
<accession>A0AAV5AXU4</accession>
<comment type="caution">
    <text evidence="3">The sequence shown here is derived from an EMBL/GenBank/DDBJ whole genome shotgun (WGS) entry which is preliminary data.</text>
</comment>
<dbReference type="AlphaFoldDB" id="A0AAV5AXU4"/>
<protein>
    <recommendedName>
        <fullName evidence="2">PASTA domain-containing protein</fullName>
    </recommendedName>
</protein>
<keyword evidence="1" id="KW-0812">Transmembrane</keyword>
<keyword evidence="1" id="KW-0472">Membrane</keyword>
<feature type="transmembrane region" description="Helical" evidence="1">
    <location>
        <begin position="12"/>
        <end position="34"/>
    </location>
</feature>
<evidence type="ECO:0000313" key="3">
    <source>
        <dbReference type="EMBL" id="GJM50423.1"/>
    </source>
</evidence>
<evidence type="ECO:0000313" key="5">
    <source>
        <dbReference type="Proteomes" id="UP001207736"/>
    </source>
</evidence>
<keyword evidence="1" id="KW-1133">Transmembrane helix</keyword>
<dbReference type="InterPro" id="IPR005543">
    <property type="entry name" value="PASTA_dom"/>
</dbReference>
<dbReference type="SMART" id="SM00740">
    <property type="entry name" value="PASTA"/>
    <property type="match status" value="2"/>
</dbReference>
<dbReference type="SUPFAM" id="SSF54184">
    <property type="entry name" value="Penicillin-binding protein 2x (pbp-2x), c-terminal domain"/>
    <property type="match status" value="1"/>
</dbReference>
<dbReference type="CDD" id="cd06577">
    <property type="entry name" value="PASTA_pknB"/>
    <property type="match status" value="2"/>
</dbReference>
<gene>
    <name evidence="3" type="ORF">RCZ15_13960</name>
    <name evidence="4" type="ORF">RCZ16_01290</name>
</gene>
<dbReference type="Proteomes" id="UP001207736">
    <property type="component" value="Unassembled WGS sequence"/>
</dbReference>
<reference evidence="3 6" key="1">
    <citation type="submission" date="2021-11" db="EMBL/GenBank/DDBJ databases">
        <title>Draft genome sequence of Capnocytophaga sp. strain KC07075 isolated from cat oral cavity.</title>
        <authorList>
            <person name="Suzuki M."/>
            <person name="Imaoka K."/>
            <person name="Kimura M."/>
            <person name="Morikawa S."/>
            <person name="Maeda K."/>
        </authorList>
    </citation>
    <scope>NUCLEOTIDE SEQUENCE</scope>
    <source>
        <strain evidence="3">KC07075</strain>
        <strain evidence="4 6">KC07079</strain>
    </source>
</reference>
<sequence>MKLLKNPTIRFWLTQVGLALVVIGLLIFGLLKFLNVWTRHDQFISVPDLSRKTLAEVQIILEKEQLRYEVLDSATYNPKFPKFSVISQSPEAGEKVKKNRKIYLTLNPSSYQKVSVPRVIQITRRSAEATIKAVGLVVGKVTYVDNIGKDMVLKMSYKGKEVHPGDLLTKTSVVDLECGNGIDPNLPASMQIQTSEEEISVE</sequence>